<gene>
    <name evidence="2" type="ORF">AVDCRST_MAG35-2518</name>
</gene>
<accession>A0A6J4PZ93</accession>
<dbReference type="PANTHER" id="PTHR31460:SF3">
    <property type="entry name" value="MESOCENTIN"/>
    <property type="match status" value="1"/>
</dbReference>
<keyword evidence="1" id="KW-0732">Signal</keyword>
<dbReference type="SUPFAM" id="SSF63829">
    <property type="entry name" value="Calcium-dependent phosphotriesterase"/>
    <property type="match status" value="1"/>
</dbReference>
<name>A0A6J4PZ93_9ACTN</name>
<dbReference type="InterPro" id="IPR053224">
    <property type="entry name" value="Sensory_adhesion_molecule"/>
</dbReference>
<reference evidence="2" key="1">
    <citation type="submission" date="2020-02" db="EMBL/GenBank/DDBJ databases">
        <authorList>
            <person name="Meier V. D."/>
        </authorList>
    </citation>
    <scope>NUCLEOTIDE SEQUENCE</scope>
    <source>
        <strain evidence="2">AVDCRST_MAG35</strain>
    </source>
</reference>
<protein>
    <recommendedName>
        <fullName evidence="3">Superoxide dismutase</fullName>
    </recommendedName>
</protein>
<feature type="signal peptide" evidence="1">
    <location>
        <begin position="1"/>
        <end position="30"/>
    </location>
</feature>
<evidence type="ECO:0000256" key="1">
    <source>
        <dbReference type="SAM" id="SignalP"/>
    </source>
</evidence>
<proteinExistence type="predicted"/>
<evidence type="ECO:0000313" key="2">
    <source>
        <dbReference type="EMBL" id="CAA9429834.1"/>
    </source>
</evidence>
<dbReference type="AlphaFoldDB" id="A0A6J4PZ93"/>
<feature type="chain" id="PRO_5026813306" description="Superoxide dismutase" evidence="1">
    <location>
        <begin position="31"/>
        <end position="323"/>
    </location>
</feature>
<dbReference type="EMBL" id="CADCUY010000509">
    <property type="protein sequence ID" value="CAA9429834.1"/>
    <property type="molecule type" value="Genomic_DNA"/>
</dbReference>
<dbReference type="InterPro" id="IPR015943">
    <property type="entry name" value="WD40/YVTN_repeat-like_dom_sf"/>
</dbReference>
<dbReference type="PANTHER" id="PTHR31460">
    <property type="match status" value="1"/>
</dbReference>
<evidence type="ECO:0008006" key="3">
    <source>
        <dbReference type="Google" id="ProtNLM"/>
    </source>
</evidence>
<dbReference type="Gene3D" id="2.130.10.10">
    <property type="entry name" value="YVTN repeat-like/Quinoprotein amine dehydrogenase"/>
    <property type="match status" value="1"/>
</dbReference>
<sequence>MTRTGTTRTAASAVLALSLLSAGLAPAASAAPSGATAASSAGVVGEIPLPAGFAPEDLARGRGSSFYVGSLSGAGIFAGDLRTGDGRTLVPGAPGRTDAGLFVDRRNRLWVAGAAAGDVRVYDATTGEALATYQIEAEEAFTTDVVVTEDAAYVTDSNSPRLYVIPLRGGRDLPEPSAVRVVPLTGDISYTDQPNAFNVNGIVAARGRLLVGQLNTGLLFLVDPDDGRTHQVDLDGATVFGADGLTLQGRTLYVTQNIPQRVAVVELDDDLSSGRVVQEVSDARFDVPTSNTVFGGGLYVLNSRVLTPPTPTTPYSILRFDRP</sequence>
<organism evidence="2">
    <name type="scientific">uncultured Quadrisphaera sp</name>
    <dbReference type="NCBI Taxonomy" id="904978"/>
    <lineage>
        <taxon>Bacteria</taxon>
        <taxon>Bacillati</taxon>
        <taxon>Actinomycetota</taxon>
        <taxon>Actinomycetes</taxon>
        <taxon>Kineosporiales</taxon>
        <taxon>Kineosporiaceae</taxon>
        <taxon>Quadrisphaera</taxon>
        <taxon>environmental samples</taxon>
    </lineage>
</organism>